<feature type="domain" description="Multidrug resistance protein MdtA-like barrel-sandwich hybrid" evidence="6">
    <location>
        <begin position="56"/>
        <end position="257"/>
    </location>
</feature>
<comment type="caution">
    <text evidence="8">The sequence shown here is derived from an EMBL/GenBank/DDBJ whole genome shotgun (WGS) entry which is preliminary data.</text>
</comment>
<evidence type="ECO:0000259" key="7">
    <source>
        <dbReference type="Pfam" id="PF25954"/>
    </source>
</evidence>
<feature type="domain" description="CusB-like beta-barrel" evidence="7">
    <location>
        <begin position="279"/>
        <end position="349"/>
    </location>
</feature>
<evidence type="ECO:0000313" key="8">
    <source>
        <dbReference type="EMBL" id="TWC01149.1"/>
    </source>
</evidence>
<dbReference type="GO" id="GO:0022857">
    <property type="term" value="F:transmembrane transporter activity"/>
    <property type="evidence" value="ECO:0007669"/>
    <property type="project" value="InterPro"/>
</dbReference>
<accession>A0A560M0G0</accession>
<evidence type="ECO:0000256" key="5">
    <source>
        <dbReference type="SAM" id="MobiDB-lite"/>
    </source>
</evidence>
<dbReference type="Gene3D" id="1.10.287.470">
    <property type="entry name" value="Helix hairpin bin"/>
    <property type="match status" value="1"/>
</dbReference>
<dbReference type="InterPro" id="IPR058792">
    <property type="entry name" value="Beta-barrel_RND_2"/>
</dbReference>
<dbReference type="AlphaFoldDB" id="A0A560M0G0"/>
<dbReference type="InterPro" id="IPR006143">
    <property type="entry name" value="RND_pump_MFP"/>
</dbReference>
<dbReference type="NCBIfam" id="TIGR01730">
    <property type="entry name" value="RND_mfp"/>
    <property type="match status" value="1"/>
</dbReference>
<proteinExistence type="inferred from homology"/>
<evidence type="ECO:0000256" key="2">
    <source>
        <dbReference type="ARBA" id="ARBA00009477"/>
    </source>
</evidence>
<comment type="subcellular location">
    <subcellularLocation>
        <location evidence="1">Cell envelope</location>
    </subcellularLocation>
</comment>
<dbReference type="InterPro" id="IPR050465">
    <property type="entry name" value="UPF0194_transport"/>
</dbReference>
<evidence type="ECO:0000256" key="4">
    <source>
        <dbReference type="SAM" id="Coils"/>
    </source>
</evidence>
<dbReference type="GO" id="GO:0016020">
    <property type="term" value="C:membrane"/>
    <property type="evidence" value="ECO:0007669"/>
    <property type="project" value="InterPro"/>
</dbReference>
<comment type="similarity">
    <text evidence="2">Belongs to the membrane fusion protein (MFP) (TC 8.A.1) family.</text>
</comment>
<sequence>MRFVGVAFLLCALMVGLGYTYGQDSSAPTFLTAPVERGSISTLIKASGTVEAVVNVDVSSQLSGQIAEVFVSFNDSVTAGQPIARIDQEIFAARVKEARAALRVARATAQVEQAALERAKVAVTNARTAEKLAEDQSTASKVRQEEAEREFQRKLALARSGSGTDRDLSQARSLRDAGAADLRASLEQIQMKAEAIAIAEAESQMAEANLENAQAVIEQRQAAVDQAEVDLGRTVLRAPINGIIIKRDVNPGQTVAVSLEAKTLFKIADDLREMEVHGKIDEADVGQLKVGQTVQFTVDAYPDRTFSGQILQIRKSPEVVQNVVTYTTIVSAPNPDLLLLPGMTAQLRIVVSDTRGILKIPSQALRFRPNDAGSSTGHQSADKATSSKPSATVWLVGDGGRPQPVAVRLGASDDNSAELLDGALAEDQHVIIGVANSQKQRGYFGVRLGF</sequence>
<dbReference type="Pfam" id="PF25917">
    <property type="entry name" value="BSH_RND"/>
    <property type="match status" value="1"/>
</dbReference>
<dbReference type="PANTHER" id="PTHR32347:SF14">
    <property type="entry name" value="EFFLUX SYSTEM COMPONENT YKNX-RELATED"/>
    <property type="match status" value="1"/>
</dbReference>
<feature type="compositionally biased region" description="Polar residues" evidence="5">
    <location>
        <begin position="372"/>
        <end position="390"/>
    </location>
</feature>
<dbReference type="PANTHER" id="PTHR32347">
    <property type="entry name" value="EFFLUX SYSTEM COMPONENT YKNX-RELATED"/>
    <property type="match status" value="1"/>
</dbReference>
<evidence type="ECO:0000256" key="3">
    <source>
        <dbReference type="ARBA" id="ARBA00023054"/>
    </source>
</evidence>
<feature type="coiled-coil region" evidence="4">
    <location>
        <begin position="191"/>
        <end position="230"/>
    </location>
</feature>
<evidence type="ECO:0000256" key="1">
    <source>
        <dbReference type="ARBA" id="ARBA00004196"/>
    </source>
</evidence>
<name>A0A560M0G0_9BRAD</name>
<dbReference type="EMBL" id="VITY01000004">
    <property type="protein sequence ID" value="TWC01149.1"/>
    <property type="molecule type" value="Genomic_DNA"/>
</dbReference>
<evidence type="ECO:0000259" key="6">
    <source>
        <dbReference type="Pfam" id="PF25917"/>
    </source>
</evidence>
<gene>
    <name evidence="8" type="ORF">FBZ93_104426</name>
</gene>
<keyword evidence="3 4" id="KW-0175">Coiled coil</keyword>
<reference evidence="8 9" key="1">
    <citation type="submission" date="2019-06" db="EMBL/GenBank/DDBJ databases">
        <title>Genomic Encyclopedia of Type Strains, Phase IV (KMG-V): Genome sequencing to study the core and pangenomes of soil and plant-associated prokaryotes.</title>
        <authorList>
            <person name="Whitman W."/>
        </authorList>
    </citation>
    <scope>NUCLEOTIDE SEQUENCE [LARGE SCALE GENOMIC DNA]</scope>
    <source>
        <strain evidence="8 9">BR 10355</strain>
    </source>
</reference>
<dbReference type="PRINTS" id="PR01490">
    <property type="entry name" value="RTXTOXIND"/>
</dbReference>
<organism evidence="8 9">
    <name type="scientific">Bradyrhizobium macuxiense</name>
    <dbReference type="NCBI Taxonomy" id="1755647"/>
    <lineage>
        <taxon>Bacteria</taxon>
        <taxon>Pseudomonadati</taxon>
        <taxon>Pseudomonadota</taxon>
        <taxon>Alphaproteobacteria</taxon>
        <taxon>Hyphomicrobiales</taxon>
        <taxon>Nitrobacteraceae</taxon>
        <taxon>Bradyrhizobium</taxon>
    </lineage>
</organism>
<dbReference type="SUPFAM" id="SSF111369">
    <property type="entry name" value="HlyD-like secretion proteins"/>
    <property type="match status" value="2"/>
</dbReference>
<feature type="region of interest" description="Disordered" evidence="5">
    <location>
        <begin position="368"/>
        <end position="393"/>
    </location>
</feature>
<dbReference type="InterPro" id="IPR058625">
    <property type="entry name" value="MdtA-like_BSH"/>
</dbReference>
<dbReference type="Gene3D" id="2.40.30.170">
    <property type="match status" value="1"/>
</dbReference>
<dbReference type="GO" id="GO:0030313">
    <property type="term" value="C:cell envelope"/>
    <property type="evidence" value="ECO:0007669"/>
    <property type="project" value="UniProtKB-SubCell"/>
</dbReference>
<dbReference type="Pfam" id="PF25954">
    <property type="entry name" value="Beta-barrel_RND_2"/>
    <property type="match status" value="1"/>
</dbReference>
<dbReference type="Proteomes" id="UP000321304">
    <property type="component" value="Unassembled WGS sequence"/>
</dbReference>
<evidence type="ECO:0000313" key="9">
    <source>
        <dbReference type="Proteomes" id="UP000321304"/>
    </source>
</evidence>
<protein>
    <submittedName>
        <fullName evidence="8">HlyD family secretion protein</fullName>
    </submittedName>
</protein>
<keyword evidence="9" id="KW-1185">Reference proteome</keyword>
<dbReference type="Gene3D" id="2.40.50.100">
    <property type="match status" value="2"/>
</dbReference>